<dbReference type="EMBL" id="PSKQ01000024">
    <property type="protein sequence ID" value="MBE8722491.1"/>
    <property type="molecule type" value="Genomic_DNA"/>
</dbReference>
<reference evidence="2 3" key="1">
    <citation type="submission" date="2018-02" db="EMBL/GenBank/DDBJ databases">
        <title>Sphingobacterium KA21.</title>
        <authorList>
            <person name="Vasarhelyi B.M."/>
            <person name="Deshmukh S."/>
            <person name="Balint B."/>
            <person name="Kukolya J."/>
        </authorList>
    </citation>
    <scope>NUCLEOTIDE SEQUENCE [LARGE SCALE GENOMIC DNA]</scope>
    <source>
        <strain evidence="2 3">Ka21</strain>
    </source>
</reference>
<sequence length="102" mass="11735">MDYKTFQPHSDLDSLVKFYWTLQVPFDPKNQKQKIIPDGCIEMTFNFADKIKKYTSDTESILQDTAMIMGQRTKSFDILPTGKVDTFAICFYPIGFGVATFD</sequence>
<dbReference type="Pfam" id="PF20240">
    <property type="entry name" value="DUF6597"/>
    <property type="match status" value="1"/>
</dbReference>
<dbReference type="InterPro" id="IPR046532">
    <property type="entry name" value="DUF6597"/>
</dbReference>
<dbReference type="Proteomes" id="UP000618319">
    <property type="component" value="Unassembled WGS sequence"/>
</dbReference>
<organism evidence="2 3">
    <name type="scientific">Sphingobacterium pedocola</name>
    <dbReference type="NCBI Taxonomy" id="2082722"/>
    <lineage>
        <taxon>Bacteria</taxon>
        <taxon>Pseudomonadati</taxon>
        <taxon>Bacteroidota</taxon>
        <taxon>Sphingobacteriia</taxon>
        <taxon>Sphingobacteriales</taxon>
        <taxon>Sphingobacteriaceae</taxon>
        <taxon>Sphingobacterium</taxon>
    </lineage>
</organism>
<evidence type="ECO:0000313" key="3">
    <source>
        <dbReference type="Proteomes" id="UP000618319"/>
    </source>
</evidence>
<gene>
    <name evidence="2" type="ORF">C4F40_17325</name>
</gene>
<comment type="caution">
    <text evidence="2">The sequence shown here is derived from an EMBL/GenBank/DDBJ whole genome shotgun (WGS) entry which is preliminary data.</text>
</comment>
<accession>A0ABR9TAX1</accession>
<feature type="domain" description="DUF6597" evidence="1">
    <location>
        <begin position="5"/>
        <end position="96"/>
    </location>
</feature>
<dbReference type="RefSeq" id="WP_196938897.1">
    <property type="nucleotide sequence ID" value="NZ_MU158689.1"/>
</dbReference>
<evidence type="ECO:0000313" key="2">
    <source>
        <dbReference type="EMBL" id="MBE8722491.1"/>
    </source>
</evidence>
<evidence type="ECO:0000259" key="1">
    <source>
        <dbReference type="Pfam" id="PF20240"/>
    </source>
</evidence>
<protein>
    <recommendedName>
        <fullName evidence="1">DUF6597 domain-containing protein</fullName>
    </recommendedName>
</protein>
<proteinExistence type="predicted"/>
<keyword evidence="3" id="KW-1185">Reference proteome</keyword>
<name>A0ABR9TAX1_9SPHI</name>